<evidence type="ECO:0000256" key="1">
    <source>
        <dbReference type="SAM" id="MobiDB-lite"/>
    </source>
</evidence>
<feature type="region of interest" description="Disordered" evidence="1">
    <location>
        <begin position="1371"/>
        <end position="1561"/>
    </location>
</feature>
<proteinExistence type="predicted"/>
<dbReference type="EMBL" id="OU015568">
    <property type="protein sequence ID" value="CAG5091216.1"/>
    <property type="molecule type" value="Genomic_DNA"/>
</dbReference>
<feature type="region of interest" description="Disordered" evidence="1">
    <location>
        <begin position="466"/>
        <end position="497"/>
    </location>
</feature>
<evidence type="ECO:0000313" key="3">
    <source>
        <dbReference type="Proteomes" id="UP001158576"/>
    </source>
</evidence>
<sequence>MPQFFCIFSDTLVREQPSDEEYFESVTFQFPISLQALKICAFGAPVPGNSEIRSATEPPNFKFEIFAVDTKNEEAALLVPVGNGSYHSASDSTDFHLKPIMTNQILIRGNYTSISLAIYGNSSKFKPKEEVKEEKMSSHRSRDDRDRGSSDNDDDRYDEWAYVKHVRDSHQDKIYPITLDSDLPLSDSDEEQEPRMALPLAAPTLPQAIAAQGNPGEVKSEELDPEVKAEMERAPPTLLPIHLLSEKNEDVSAEEIQKSNEPSLARLIAIIKELKPDSETVRKVSLLEESCESVPTWLSAVDDTSAIKFVNEVSSTLRSHFTNMELPPAATVRLLKAGLRLVTLIAAVSERFAKRLLSIGVLQRLIYLLTLKDFASPMQLMTLSAIDQLISWPFGMHAFLKFSLCQELRGSGYEHIVRLILRKPTVRVSYACGQILTKVDVYRSAFELKNLMKELMKTSPFADMNIDEDTSVPKRRDDAENVDSDTEDQGEKMEESAADPELFNCDMEHIIPYDSILATKETCTRIVELIEDIVKIIKDPSVVTLLAIKELPNGSTKTLSNKGRVFISRLLDSVGIVKICLGLLHFPYLSQHIHVYAALASLLRELTTSKEGVLLFAADFKSSNLLVQALLASGTSPDSDAHRCSFIEPVYLAMTLATSLQTVGFLDELVNPAPEKWSQKYWSPLQGVMAIFSGSDYLSEQAANICADHCKLILNVMKTNGPASIQAAELLHSALENSSNVSWLEPYLTELNLIMESDNQILDVFNKVFTGQVQFTTKNALVNIRRLAEALEFGVSIEIIHGPSMSFYVRMLESLLDSDQSIMIGISNNIIDVLTATLESISKCITFNCIANQPLPLKSHIQAKQIIMSALRSTKKVLMTITNAGFSYPEKKLCSNVVEIFAKCWTLINYGSDLIEDQCELTCDVLEEFLKNPEKATDLNSSSWYVLLSSVSEVLMQNPAYSIPAMTLFQRILPCSPEDPYLKIWRVIMEQDFVLTENILEFLYAFAHSGHVEISELATNVLLRVSLIKSEIISDLSSKIRQKFAPISTHENGESKPTTEKAKDDKFSELWNWRRSAKLLENIVQPKTYSAEETNALIDSSLMAITKAAIDCHSEHDNSPTSSIVGLFFTLAETGHLTNTEYISILTTGCDLIAQKRPMSMGMMSCLMELIILAGRRGNLEVKKLLREKVQRSQLKQFLSSYFGHIARVGKQVLDADIFILYNFIRMIVSSLEKTDLTPIFQGPDSPFKGFMKSWAKISTEIDESERAKIEEVDQFFTTLTNPFFFEIDSPPIKDDSDEFESYSNTVDFTGDLIYKPILSEDVSAEEFLLSNIDLLEISRELTNIKLEEEIEKLLIEPEITCITEEDQKQETFSTRIGRSMTLQRRNEQEKRRARAAARPGQSMRRPGRPSAMHIDDFNKEESDSDNDRGRHYSGGGGGGEGYRGDAYRSDRGDRDRDRSLSPRYRDPRDRGDHQGGYRGGDRDRDRTRSPPGRRGPPDYDRPDGDSRGPPRRGGYRGGYRGPPRDRDSHHAYSGVYRGSPGGRGRGRSFRGSSDRGRGRF</sequence>
<reference evidence="2 3" key="1">
    <citation type="submission" date="2021-04" db="EMBL/GenBank/DDBJ databases">
        <authorList>
            <person name="Bliznina A."/>
        </authorList>
    </citation>
    <scope>NUCLEOTIDE SEQUENCE [LARGE SCALE GENOMIC DNA]</scope>
</reference>
<organism evidence="2 3">
    <name type="scientific">Oikopleura dioica</name>
    <name type="common">Tunicate</name>
    <dbReference type="NCBI Taxonomy" id="34765"/>
    <lineage>
        <taxon>Eukaryota</taxon>
        <taxon>Metazoa</taxon>
        <taxon>Chordata</taxon>
        <taxon>Tunicata</taxon>
        <taxon>Appendicularia</taxon>
        <taxon>Copelata</taxon>
        <taxon>Oikopleuridae</taxon>
        <taxon>Oikopleura</taxon>
    </lineage>
</organism>
<evidence type="ECO:0000313" key="2">
    <source>
        <dbReference type="EMBL" id="CAG5091216.1"/>
    </source>
</evidence>
<feature type="compositionally biased region" description="Basic and acidic residues" evidence="1">
    <location>
        <begin position="127"/>
        <end position="150"/>
    </location>
</feature>
<gene>
    <name evidence="2" type="ORF">OKIOD_LOCUS4476</name>
</gene>
<feature type="compositionally biased region" description="Gly residues" evidence="1">
    <location>
        <begin position="1433"/>
        <end position="1442"/>
    </location>
</feature>
<keyword evidence="3" id="KW-1185">Reference proteome</keyword>
<accession>A0ABN7S291</accession>
<feature type="region of interest" description="Disordered" evidence="1">
    <location>
        <begin position="127"/>
        <end position="155"/>
    </location>
</feature>
<feature type="compositionally biased region" description="Basic and acidic residues" evidence="1">
    <location>
        <begin position="1443"/>
        <end position="1489"/>
    </location>
</feature>
<feature type="compositionally biased region" description="Polar residues" evidence="1">
    <location>
        <begin position="1371"/>
        <end position="1384"/>
    </location>
</feature>
<feature type="compositionally biased region" description="Basic and acidic residues" evidence="1">
    <location>
        <begin position="1496"/>
        <end position="1509"/>
    </location>
</feature>
<feature type="compositionally biased region" description="Basic and acidic residues" evidence="1">
    <location>
        <begin position="1414"/>
        <end position="1431"/>
    </location>
</feature>
<name>A0ABN7S291_OIKDI</name>
<dbReference type="InterPro" id="IPR026736">
    <property type="entry name" value="Virilizer"/>
</dbReference>
<protein>
    <submittedName>
        <fullName evidence="2">Oidioi.mRNA.OKI2018_I69.PAR.g12918.t1.cds</fullName>
    </submittedName>
</protein>
<dbReference type="Proteomes" id="UP001158576">
    <property type="component" value="Chromosome PAR"/>
</dbReference>
<dbReference type="PANTHER" id="PTHR23185">
    <property type="entry name" value="PROTEIN VIRILIZER HOMOLOG"/>
    <property type="match status" value="1"/>
</dbReference>
<dbReference type="PANTHER" id="PTHR23185:SF0">
    <property type="entry name" value="PROTEIN VIRILIZER HOMOLOG"/>
    <property type="match status" value="1"/>
</dbReference>